<name>A0ABX3WYZ1_9BRAD</name>
<dbReference type="EMBL" id="NAFK01000172">
    <property type="protein sequence ID" value="OSJ24266.1"/>
    <property type="molecule type" value="Genomic_DNA"/>
</dbReference>
<comment type="caution">
    <text evidence="1">The sequence shown here is derived from an EMBL/GenBank/DDBJ whole genome shotgun (WGS) entry which is preliminary data.</text>
</comment>
<evidence type="ECO:0000313" key="1">
    <source>
        <dbReference type="EMBL" id="OSJ24266.1"/>
    </source>
</evidence>
<evidence type="ECO:0000313" key="2">
    <source>
        <dbReference type="Proteomes" id="UP000193884"/>
    </source>
</evidence>
<gene>
    <name evidence="1" type="ORF">BST63_27395</name>
</gene>
<accession>A0ABX3WYZ1</accession>
<reference evidence="1 2" key="1">
    <citation type="submission" date="2017-03" db="EMBL/GenBank/DDBJ databases">
        <title>Whole genome sequences of fourteen strains of Bradyrhizobium canariense and one strain of Bradyrhizobium japonicum isolated from Lupinus (Papilionoideae: Genisteae) species in Algeria.</title>
        <authorList>
            <person name="Crovadore J."/>
            <person name="Chekireb D."/>
            <person name="Brachmann A."/>
            <person name="Chablais R."/>
            <person name="Cochard B."/>
            <person name="Lefort F."/>
        </authorList>
    </citation>
    <scope>NUCLEOTIDE SEQUENCE [LARGE SCALE GENOMIC DNA]</scope>
    <source>
        <strain evidence="1 2">UBMAN05</strain>
    </source>
</reference>
<dbReference type="Proteomes" id="UP000193884">
    <property type="component" value="Unassembled WGS sequence"/>
</dbReference>
<organism evidence="1 2">
    <name type="scientific">Bradyrhizobium canariense</name>
    <dbReference type="NCBI Taxonomy" id="255045"/>
    <lineage>
        <taxon>Bacteria</taxon>
        <taxon>Pseudomonadati</taxon>
        <taxon>Pseudomonadota</taxon>
        <taxon>Alphaproteobacteria</taxon>
        <taxon>Hyphomicrobiales</taxon>
        <taxon>Nitrobacteraceae</taxon>
        <taxon>Bradyrhizobium</taxon>
    </lineage>
</organism>
<protein>
    <submittedName>
        <fullName evidence="1">Uncharacterized protein</fullName>
    </submittedName>
</protein>
<sequence>MRLTSFRSRSSATARLVTSAKCETAIAARDVLLRDAIIQATLDPAVQTIEFGPLEVPDPTFALGAIVVERDAQRLVLDHRACERTPPRTVDEEGGLLVVLEELGMRLAPLDSREIRKEPRFTNCREVWRYCDHDVPLRDRLQIMQALAEEGPQSIMELANRVSPTVDIVPSVCALACSNILELELAEKPLGPRTIVRERR</sequence>
<keyword evidence="2" id="KW-1185">Reference proteome</keyword>
<proteinExistence type="predicted"/>
<dbReference type="RefSeq" id="WP_085385166.1">
    <property type="nucleotide sequence ID" value="NZ_NAFJ01000158.1"/>
</dbReference>